<dbReference type="PANTHER" id="PTHR42896:SF2">
    <property type="entry name" value="CBBY-LIKE PROTEIN"/>
    <property type="match status" value="1"/>
</dbReference>
<dbReference type="EMBL" id="SLWW01000010">
    <property type="protein sequence ID" value="TCO70325.1"/>
    <property type="molecule type" value="Genomic_DNA"/>
</dbReference>
<keyword evidence="1" id="KW-0378">Hydrolase</keyword>
<dbReference type="InterPro" id="IPR023198">
    <property type="entry name" value="PGP-like_dom2"/>
</dbReference>
<dbReference type="SFLD" id="SFLDF00035">
    <property type="entry name" value="phosphoglycolate_phosphatase"/>
    <property type="match status" value="1"/>
</dbReference>
<dbReference type="InterPro" id="IPR006439">
    <property type="entry name" value="HAD-SF_hydro_IA"/>
</dbReference>
<comment type="caution">
    <text evidence="1">The sequence shown here is derived from an EMBL/GenBank/DDBJ whole genome shotgun (WGS) entry which is preliminary data.</text>
</comment>
<dbReference type="PANTHER" id="PTHR42896">
    <property type="entry name" value="XYLULOSE-1,5-BISPHOSPHATE (XUBP) PHOSPHATASE"/>
    <property type="match status" value="1"/>
</dbReference>
<reference evidence="1 2" key="1">
    <citation type="submission" date="2019-03" db="EMBL/GenBank/DDBJ databases">
        <title>Genomic Encyclopedia of Type Strains, Phase IV (KMG-IV): sequencing the most valuable type-strain genomes for metagenomic binning, comparative biology and taxonomic classification.</title>
        <authorList>
            <person name="Goeker M."/>
        </authorList>
    </citation>
    <scope>NUCLEOTIDE SEQUENCE [LARGE SCALE GENOMIC DNA]</scope>
    <source>
        <strain evidence="1 2">DSM 4868</strain>
    </source>
</reference>
<dbReference type="InterPro" id="IPR036412">
    <property type="entry name" value="HAD-like_sf"/>
</dbReference>
<name>A0A4R2KUC6_9RHOB</name>
<proteinExistence type="predicted"/>
<dbReference type="Pfam" id="PF00702">
    <property type="entry name" value="Hydrolase"/>
    <property type="match status" value="1"/>
</dbReference>
<accession>A0A4R2KUC6</accession>
<dbReference type="AlphaFoldDB" id="A0A4R2KUC6"/>
<dbReference type="InterPro" id="IPR044999">
    <property type="entry name" value="CbbY-like"/>
</dbReference>
<dbReference type="Gene3D" id="3.40.50.1000">
    <property type="entry name" value="HAD superfamily/HAD-like"/>
    <property type="match status" value="1"/>
</dbReference>
<sequence>MTLKALIFDVDGTLAETEEAHRRAFNDTFAAHGLDWAWGREEYRQLLKTTGGKERMGAFQAGLPPGARHLTGDEIAALHRDKTARYGDILAAGDLELRPGVADLVAAARAAGLRLAVATTTNLPNVEALARCCWGKPATGVFDVIAAGDEVAAKKPAPDVFALALRRLGLPADACLAFEDSRNGLMSAMGAGLSVIVTPSAYTDHEDFTGAAHVLPTLDRAHWPAPLATALAGG</sequence>
<dbReference type="SUPFAM" id="SSF56784">
    <property type="entry name" value="HAD-like"/>
    <property type="match status" value="1"/>
</dbReference>
<dbReference type="NCBIfam" id="TIGR01509">
    <property type="entry name" value="HAD-SF-IA-v3"/>
    <property type="match status" value="1"/>
</dbReference>
<dbReference type="SFLD" id="SFLDG01129">
    <property type="entry name" value="C1.5:_HAD__Beta-PGM__Phosphata"/>
    <property type="match status" value="1"/>
</dbReference>
<dbReference type="Proteomes" id="UP000295142">
    <property type="component" value="Unassembled WGS sequence"/>
</dbReference>
<protein>
    <submittedName>
        <fullName evidence="1">HAD superfamily hydrolase (TIGR01509 family)</fullName>
    </submittedName>
</protein>
<evidence type="ECO:0000313" key="2">
    <source>
        <dbReference type="Proteomes" id="UP000295142"/>
    </source>
</evidence>
<dbReference type="Gene3D" id="1.10.150.240">
    <property type="entry name" value="Putative phosphatase, domain 2"/>
    <property type="match status" value="1"/>
</dbReference>
<evidence type="ECO:0000313" key="1">
    <source>
        <dbReference type="EMBL" id="TCO70325.1"/>
    </source>
</evidence>
<dbReference type="InterPro" id="IPR023214">
    <property type="entry name" value="HAD_sf"/>
</dbReference>
<dbReference type="RefSeq" id="WP_132545566.1">
    <property type="nucleotide sequence ID" value="NZ_SLWW01000010.1"/>
</dbReference>
<gene>
    <name evidence="1" type="ORF">EV655_11090</name>
</gene>
<keyword evidence="2" id="KW-1185">Reference proteome</keyword>
<dbReference type="GO" id="GO:0016787">
    <property type="term" value="F:hydrolase activity"/>
    <property type="evidence" value="ECO:0007669"/>
    <property type="project" value="UniProtKB-KW"/>
</dbReference>
<dbReference type="SFLD" id="SFLDS00003">
    <property type="entry name" value="Haloacid_Dehalogenase"/>
    <property type="match status" value="1"/>
</dbReference>
<dbReference type="SFLD" id="SFLDG01135">
    <property type="entry name" value="C1.5.6:_HAD__Beta-PGM__Phospha"/>
    <property type="match status" value="1"/>
</dbReference>
<dbReference type="PRINTS" id="PR00413">
    <property type="entry name" value="HADHALOGNASE"/>
</dbReference>
<dbReference type="OrthoDB" id="9782449at2"/>
<organism evidence="1 2">
    <name type="scientific">Rhodovulum euryhalinum</name>
    <dbReference type="NCBI Taxonomy" id="35805"/>
    <lineage>
        <taxon>Bacteria</taxon>
        <taxon>Pseudomonadati</taxon>
        <taxon>Pseudomonadota</taxon>
        <taxon>Alphaproteobacteria</taxon>
        <taxon>Rhodobacterales</taxon>
        <taxon>Paracoccaceae</taxon>
        <taxon>Rhodovulum</taxon>
    </lineage>
</organism>